<keyword evidence="4" id="KW-1185">Reference proteome</keyword>
<sequence>MAVMSVFHLHLLVSLLSLSSNAEVIPRYNVIAGRKAFTNSTTIIATTTSVTALTSTTPTITTGTANLTITTGTANSTITSPGSCPITYAPTPTWVSYNSTTACEAQLYGTTLYDDFLDPCVKSYCQNMWNRSVASYEAGPGELYTTTRTYNQGIYGTGSLSTVITAESYSTTTGTYTKNIGQAYTAQPPCCSRCYLSAQTIEFFYWPDPTSTTTPAPTSSPKNATVPPDGTVIYVDPDSGFTFTSPSVYIAFTSLGATDLCGIVGDTYYNTTIAFNPDEISTMEPYISTGMCSFTDSLGLETGTLWTQPAPKSLNYADLAQNCSTISGYQFFTSAWYNYMVDGDPCHPVIAIPDKVQSLQPAWASCDAGYNGGFYDPPKTLTQGSVLVPTASPAHAPSTIPPATSIPAVSDTKPSSAAVSLPASPSLSAADPGTSQALAPSQNPASSQDPALP</sequence>
<proteinExistence type="predicted"/>
<keyword evidence="2" id="KW-0732">Signal</keyword>
<dbReference type="AlphaFoldDB" id="A0A8E2JWG3"/>
<feature type="signal peptide" evidence="2">
    <location>
        <begin position="1"/>
        <end position="22"/>
    </location>
</feature>
<reference evidence="3 4" key="1">
    <citation type="journal article" date="2016" name="Nat. Commun.">
        <title>Ectomycorrhizal ecology is imprinted in the genome of the dominant symbiotic fungus Cenococcum geophilum.</title>
        <authorList>
            <consortium name="DOE Joint Genome Institute"/>
            <person name="Peter M."/>
            <person name="Kohler A."/>
            <person name="Ohm R.A."/>
            <person name="Kuo A."/>
            <person name="Krutzmann J."/>
            <person name="Morin E."/>
            <person name="Arend M."/>
            <person name="Barry K.W."/>
            <person name="Binder M."/>
            <person name="Choi C."/>
            <person name="Clum A."/>
            <person name="Copeland A."/>
            <person name="Grisel N."/>
            <person name="Haridas S."/>
            <person name="Kipfer T."/>
            <person name="LaButti K."/>
            <person name="Lindquist E."/>
            <person name="Lipzen A."/>
            <person name="Maire R."/>
            <person name="Meier B."/>
            <person name="Mihaltcheva S."/>
            <person name="Molinier V."/>
            <person name="Murat C."/>
            <person name="Poggeler S."/>
            <person name="Quandt C.A."/>
            <person name="Sperisen C."/>
            <person name="Tritt A."/>
            <person name="Tisserant E."/>
            <person name="Crous P.W."/>
            <person name="Henrissat B."/>
            <person name="Nehls U."/>
            <person name="Egli S."/>
            <person name="Spatafora J.W."/>
            <person name="Grigoriev I.V."/>
            <person name="Martin F.M."/>
        </authorList>
    </citation>
    <scope>NUCLEOTIDE SEQUENCE [LARGE SCALE GENOMIC DNA]</scope>
    <source>
        <strain evidence="3 4">CBS 207.34</strain>
    </source>
</reference>
<evidence type="ECO:0000313" key="3">
    <source>
        <dbReference type="EMBL" id="OCL12200.1"/>
    </source>
</evidence>
<name>A0A8E2JWG3_9PEZI</name>
<feature type="chain" id="PRO_5034244973" evidence="2">
    <location>
        <begin position="23"/>
        <end position="453"/>
    </location>
</feature>
<evidence type="ECO:0000256" key="1">
    <source>
        <dbReference type="SAM" id="MobiDB-lite"/>
    </source>
</evidence>
<gene>
    <name evidence="3" type="ORF">AOQ84DRAFT_161651</name>
</gene>
<accession>A0A8E2JWG3</accession>
<feature type="compositionally biased region" description="Polar residues" evidence="1">
    <location>
        <begin position="433"/>
        <end position="453"/>
    </location>
</feature>
<dbReference type="EMBL" id="KV748909">
    <property type="protein sequence ID" value="OCL12200.1"/>
    <property type="molecule type" value="Genomic_DNA"/>
</dbReference>
<dbReference type="Proteomes" id="UP000250140">
    <property type="component" value="Unassembled WGS sequence"/>
</dbReference>
<feature type="compositionally biased region" description="Low complexity" evidence="1">
    <location>
        <begin position="414"/>
        <end position="430"/>
    </location>
</feature>
<protein>
    <submittedName>
        <fullName evidence="3">Uncharacterized protein</fullName>
    </submittedName>
</protein>
<feature type="region of interest" description="Disordered" evidence="1">
    <location>
        <begin position="392"/>
        <end position="453"/>
    </location>
</feature>
<organism evidence="3 4">
    <name type="scientific">Glonium stellatum</name>
    <dbReference type="NCBI Taxonomy" id="574774"/>
    <lineage>
        <taxon>Eukaryota</taxon>
        <taxon>Fungi</taxon>
        <taxon>Dikarya</taxon>
        <taxon>Ascomycota</taxon>
        <taxon>Pezizomycotina</taxon>
        <taxon>Dothideomycetes</taxon>
        <taxon>Pleosporomycetidae</taxon>
        <taxon>Gloniales</taxon>
        <taxon>Gloniaceae</taxon>
        <taxon>Glonium</taxon>
    </lineage>
</organism>
<dbReference type="OrthoDB" id="3944128at2759"/>
<evidence type="ECO:0000313" key="4">
    <source>
        <dbReference type="Proteomes" id="UP000250140"/>
    </source>
</evidence>
<evidence type="ECO:0000256" key="2">
    <source>
        <dbReference type="SAM" id="SignalP"/>
    </source>
</evidence>